<dbReference type="PROSITE" id="PS50905">
    <property type="entry name" value="FERRITIN_LIKE"/>
    <property type="match status" value="1"/>
</dbReference>
<evidence type="ECO:0000256" key="7">
    <source>
        <dbReference type="ARBA" id="ARBA00048035"/>
    </source>
</evidence>
<dbReference type="GO" id="GO:0006879">
    <property type="term" value="P:intracellular iron ion homeostasis"/>
    <property type="evidence" value="ECO:0007669"/>
    <property type="project" value="UniProtKB-KW"/>
</dbReference>
<dbReference type="GO" id="GO:0005829">
    <property type="term" value="C:cytosol"/>
    <property type="evidence" value="ECO:0007669"/>
    <property type="project" value="TreeGrafter"/>
</dbReference>
<protein>
    <recommendedName>
        <fullName evidence="9">Ferritin</fullName>
        <ecNumber evidence="9">1.16.3.2</ecNumber>
    </recommendedName>
</protein>
<dbReference type="InterPro" id="IPR041719">
    <property type="entry name" value="Ferritin_prok"/>
</dbReference>
<comment type="similarity">
    <text evidence="2 9">Belongs to the ferritin family. Prokaryotic subfamily.</text>
</comment>
<feature type="binding site" evidence="8">
    <location>
        <position position="94"/>
    </location>
    <ligand>
        <name>Fe cation</name>
        <dbReference type="ChEBI" id="CHEBI:24875"/>
        <label>1</label>
    </ligand>
</feature>
<feature type="binding site" evidence="8">
    <location>
        <position position="53"/>
    </location>
    <ligand>
        <name>Fe cation</name>
        <dbReference type="ChEBI" id="CHEBI:24875"/>
        <label>1</label>
    </ligand>
</feature>
<evidence type="ECO:0000256" key="9">
    <source>
        <dbReference type="RuleBase" id="RU361145"/>
    </source>
</evidence>
<comment type="subcellular location">
    <subcellularLocation>
        <location evidence="9">Cytoplasm</location>
    </subcellularLocation>
</comment>
<dbReference type="GO" id="GO:0042802">
    <property type="term" value="F:identical protein binding"/>
    <property type="evidence" value="ECO:0007669"/>
    <property type="project" value="UniProtKB-ARBA"/>
</dbReference>
<dbReference type="PANTHER" id="PTHR11431:SF127">
    <property type="entry name" value="BACTERIAL NON-HEME FERRITIN"/>
    <property type="match status" value="1"/>
</dbReference>
<evidence type="ECO:0000259" key="10">
    <source>
        <dbReference type="PROSITE" id="PS50905"/>
    </source>
</evidence>
<keyword evidence="6 8" id="KW-0408">Iron</keyword>
<evidence type="ECO:0000256" key="2">
    <source>
        <dbReference type="ARBA" id="ARBA00006950"/>
    </source>
</evidence>
<name>A0A1W1V3P4_DESTI</name>
<sequence length="170" mass="19951">MISSKLLDALNEQVKFELDSGHLYVAMAAYLADEGLDGFSHFFIVQEQEERFHAMKFFRFINEMDGKVVIKGLENPDNEYESVLDVFEKALNHEKEVTKRIYNLMDLAIEEKEHTTINFLKWFIDEQLEEENTMKDIIKKLKFNQGDTRAIFMLDTEMAQRVFTPPVNEG</sequence>
<dbReference type="InterPro" id="IPR008331">
    <property type="entry name" value="Ferritin_DPS_dom"/>
</dbReference>
<evidence type="ECO:0000313" key="12">
    <source>
        <dbReference type="Proteomes" id="UP000192731"/>
    </source>
</evidence>
<dbReference type="Proteomes" id="UP000192731">
    <property type="component" value="Unassembled WGS sequence"/>
</dbReference>
<dbReference type="AlphaFoldDB" id="A0A1W1V3P4"/>
<dbReference type="InterPro" id="IPR001519">
    <property type="entry name" value="Ferritin"/>
</dbReference>
<dbReference type="EMBL" id="FWWT01000015">
    <property type="protein sequence ID" value="SMB87915.1"/>
    <property type="molecule type" value="Genomic_DNA"/>
</dbReference>
<comment type="catalytic activity">
    <reaction evidence="7 9">
        <text>4 Fe(2+) + O2 + 6 H2O = 4 iron(III) oxide-hydroxide + 12 H(+)</text>
        <dbReference type="Rhea" id="RHEA:11972"/>
        <dbReference type="ChEBI" id="CHEBI:15377"/>
        <dbReference type="ChEBI" id="CHEBI:15378"/>
        <dbReference type="ChEBI" id="CHEBI:15379"/>
        <dbReference type="ChEBI" id="CHEBI:29033"/>
        <dbReference type="ChEBI" id="CHEBI:78619"/>
        <dbReference type="EC" id="1.16.3.2"/>
    </reaction>
</comment>
<dbReference type="OrthoDB" id="9801481at2"/>
<dbReference type="SUPFAM" id="SSF47240">
    <property type="entry name" value="Ferritin-like"/>
    <property type="match status" value="1"/>
</dbReference>
<feature type="domain" description="Ferritin-like diiron" evidence="10">
    <location>
        <begin position="1"/>
        <end position="145"/>
    </location>
</feature>
<feature type="binding site" evidence="8">
    <location>
        <position position="50"/>
    </location>
    <ligand>
        <name>Fe cation</name>
        <dbReference type="ChEBI" id="CHEBI:24875"/>
        <label>1</label>
    </ligand>
</feature>
<evidence type="ECO:0000256" key="4">
    <source>
        <dbReference type="ARBA" id="ARBA00022723"/>
    </source>
</evidence>
<gene>
    <name evidence="11" type="ORF">SAMN00017405_1792</name>
</gene>
<evidence type="ECO:0000256" key="6">
    <source>
        <dbReference type="ARBA" id="ARBA00023004"/>
    </source>
</evidence>
<dbReference type="PANTHER" id="PTHR11431">
    <property type="entry name" value="FERRITIN"/>
    <property type="match status" value="1"/>
</dbReference>
<dbReference type="EC" id="1.16.3.2" evidence="9"/>
<keyword evidence="4 8" id="KW-0479">Metal-binding</keyword>
<dbReference type="GO" id="GO:0008198">
    <property type="term" value="F:ferrous iron binding"/>
    <property type="evidence" value="ECO:0007669"/>
    <property type="project" value="TreeGrafter"/>
</dbReference>
<dbReference type="InterPro" id="IPR012347">
    <property type="entry name" value="Ferritin-like"/>
</dbReference>
<proteinExistence type="inferred from homology"/>
<keyword evidence="12" id="KW-1185">Reference proteome</keyword>
<evidence type="ECO:0000256" key="8">
    <source>
        <dbReference type="PIRSR" id="PIRSR601519-1"/>
    </source>
</evidence>
<organism evidence="11 12">
    <name type="scientific">Desulfonispora thiosulfatigenes DSM 11270</name>
    <dbReference type="NCBI Taxonomy" id="656914"/>
    <lineage>
        <taxon>Bacteria</taxon>
        <taxon>Bacillati</taxon>
        <taxon>Bacillota</taxon>
        <taxon>Clostridia</taxon>
        <taxon>Eubacteriales</taxon>
        <taxon>Peptococcaceae</taxon>
        <taxon>Desulfonispora</taxon>
    </lineage>
</organism>
<keyword evidence="3 9" id="KW-0409">Iron storage</keyword>
<dbReference type="STRING" id="656914.SAMN00017405_1792"/>
<dbReference type="RefSeq" id="WP_084052776.1">
    <property type="nucleotide sequence ID" value="NZ_FWWT01000015.1"/>
</dbReference>
<evidence type="ECO:0000256" key="1">
    <source>
        <dbReference type="ARBA" id="ARBA00002485"/>
    </source>
</evidence>
<dbReference type="GO" id="GO:0006826">
    <property type="term" value="P:iron ion transport"/>
    <property type="evidence" value="ECO:0007669"/>
    <property type="project" value="InterPro"/>
</dbReference>
<evidence type="ECO:0000313" key="11">
    <source>
        <dbReference type="EMBL" id="SMB87915.1"/>
    </source>
</evidence>
<reference evidence="11 12" key="1">
    <citation type="submission" date="2017-04" db="EMBL/GenBank/DDBJ databases">
        <authorList>
            <person name="Afonso C.L."/>
            <person name="Miller P.J."/>
            <person name="Scott M.A."/>
            <person name="Spackman E."/>
            <person name="Goraichik I."/>
            <person name="Dimitrov K.M."/>
            <person name="Suarez D.L."/>
            <person name="Swayne D.E."/>
        </authorList>
    </citation>
    <scope>NUCLEOTIDE SEQUENCE [LARGE SCALE GENOMIC DNA]</scope>
    <source>
        <strain evidence="11 12">DSM 11270</strain>
    </source>
</reference>
<dbReference type="CDD" id="cd01055">
    <property type="entry name" value="Nonheme_Ferritin"/>
    <property type="match status" value="1"/>
</dbReference>
<accession>A0A1W1V3P4</accession>
<dbReference type="Gene3D" id="1.20.1260.10">
    <property type="match status" value="1"/>
</dbReference>
<evidence type="ECO:0000256" key="5">
    <source>
        <dbReference type="ARBA" id="ARBA00023002"/>
    </source>
</evidence>
<keyword evidence="5" id="KW-0560">Oxidoreductase</keyword>
<comment type="function">
    <text evidence="1 9">Iron-storage protein.</text>
</comment>
<dbReference type="FunFam" id="1.20.1260.10:FF:000001">
    <property type="entry name" value="Non-heme ferritin"/>
    <property type="match status" value="1"/>
</dbReference>
<evidence type="ECO:0000256" key="3">
    <source>
        <dbReference type="ARBA" id="ARBA00022434"/>
    </source>
</evidence>
<dbReference type="Pfam" id="PF00210">
    <property type="entry name" value="Ferritin"/>
    <property type="match status" value="1"/>
</dbReference>
<dbReference type="InterPro" id="IPR009040">
    <property type="entry name" value="Ferritin-like_diiron"/>
</dbReference>
<feature type="binding site" evidence="8">
    <location>
        <position position="17"/>
    </location>
    <ligand>
        <name>Fe cation</name>
        <dbReference type="ChEBI" id="CHEBI:24875"/>
        <label>1</label>
    </ligand>
</feature>
<keyword evidence="9" id="KW-0963">Cytoplasm</keyword>
<dbReference type="GO" id="GO:0008199">
    <property type="term" value="F:ferric iron binding"/>
    <property type="evidence" value="ECO:0007669"/>
    <property type="project" value="InterPro"/>
</dbReference>
<feature type="binding site" evidence="8">
    <location>
        <position position="127"/>
    </location>
    <ligand>
        <name>Fe cation</name>
        <dbReference type="ChEBI" id="CHEBI:24875"/>
        <label>1</label>
    </ligand>
</feature>
<dbReference type="GO" id="GO:0004322">
    <property type="term" value="F:ferroxidase activity"/>
    <property type="evidence" value="ECO:0007669"/>
    <property type="project" value="TreeGrafter"/>
</dbReference>
<dbReference type="InterPro" id="IPR009078">
    <property type="entry name" value="Ferritin-like_SF"/>
</dbReference>